<keyword evidence="2" id="KW-1185">Reference proteome</keyword>
<evidence type="ECO:0000313" key="1">
    <source>
        <dbReference type="EMBL" id="KAI4587912.1"/>
    </source>
</evidence>
<evidence type="ECO:0000313" key="2">
    <source>
        <dbReference type="Proteomes" id="UP001057279"/>
    </source>
</evidence>
<organism evidence="1 2">
    <name type="scientific">Ovis ammon polii x Ovis aries</name>
    <dbReference type="NCBI Taxonomy" id="2918886"/>
    <lineage>
        <taxon>Eukaryota</taxon>
        <taxon>Metazoa</taxon>
        <taxon>Chordata</taxon>
        <taxon>Craniata</taxon>
        <taxon>Vertebrata</taxon>
        <taxon>Euteleostomi</taxon>
        <taxon>Mammalia</taxon>
        <taxon>Eutheria</taxon>
        <taxon>Laurasiatheria</taxon>
        <taxon>Artiodactyla</taxon>
        <taxon>Ruminantia</taxon>
        <taxon>Pecora</taxon>
        <taxon>Bovidae</taxon>
        <taxon>Caprinae</taxon>
        <taxon>Ovis</taxon>
    </lineage>
</organism>
<feature type="non-terminal residue" evidence="1">
    <location>
        <position position="1414"/>
    </location>
</feature>
<proteinExistence type="predicted"/>
<name>A0ACB9VDC4_9CETA</name>
<feature type="non-terminal residue" evidence="1">
    <location>
        <position position="1"/>
    </location>
</feature>
<accession>A0ACB9VDC4</accession>
<dbReference type="EMBL" id="CM043028">
    <property type="protein sequence ID" value="KAI4587912.1"/>
    <property type="molecule type" value="Genomic_DNA"/>
</dbReference>
<comment type="caution">
    <text evidence="1">The sequence shown here is derived from an EMBL/GenBank/DDBJ whole genome shotgun (WGS) entry which is preliminary data.</text>
</comment>
<protein>
    <submittedName>
        <fullName evidence="1">Uncharacterized protein</fullName>
    </submittedName>
</protein>
<gene>
    <name evidence="1" type="ORF">MJG53_020590</name>
</gene>
<dbReference type="Proteomes" id="UP001057279">
    <property type="component" value="Linkage Group LG03"/>
</dbReference>
<sequence>PPFDVASPACACKHKDEGGLAGPPCRALCCSLAALGRLFSFCFQPELGLLAASFASEHAVSASLWLLRGPPHPCLTGGRALLPPEAAARLTYCLGLVVRGHPGWLGGHPGEDPARWPEPRFTRFPGPRLSALPAPSPGRPPAPRLRRWSTGHVLHLELLVAVGPDVQRTHGEETERYVLTNLNMVRAGWGSGLSAVSTLLGAEPLSVCSVAASQDAPKITANITASLLSVCEWSKTVNPEDDTDPGHADLVLYITRFDLELPDGNRQVRGVTQLGGACSSSWSCLITEDTGFDLGLTIAHEIGHSFGLEHDGVPGSSCGPSGHVMASDGAAPALTLGGPAWSPCSRRQLLSLLSAGRARCMWDPPAQRPGPAGRPPEAQPGLYYGADEQCRVAFGPTAVACTFRGEHLVSPAGPILLLQWCSKGHCRSLAELAPVGVVHGHWSGWGPASPCSRSCGGGVVTRRRRCDNPRYCVEAAAPPLPRPLLCPSSASSIQACETTQLEFMSEQCAQTDGEPLHLSPGGSTSFYRWGTAEQYSKGNALCRHVCRAVGESFMVRRGDRFLDGTRCVLGDSQEDGALSLCTPPGPHLPPSSAQTFGCDGRMDSGQVRDVCQVCGGDSSTCRPQNGSFTAGRARGLSVRGGGSGSQGGEPCGADGTSPTAVKVRGRYIVAGNGSISASTSYPSLLEDNRVEYRVTLSEDQLPRREEIRIWGPTRDDMEIQVYRRYGEEYGSPARPDITFTYFQPEQRRAWAWAPLRGPCSVSCGAGLRQVTYSCWDQSRSEWVEAARCAGSRPPEAWSEACTLEPCPPQQTDVCSSACGADPAVQNTTCMPGADGTGLSATAGPCSADEKPPALEPCVEAACPPSWDQVSVLGEGGTLPGLKSREASSATAVQRLGPPQSSLTPFSGRGVPPSSTGLAELHFVCMDPALRTPVREELCDLASKPGSRREACQAAPCPSSLSCRASPVPLSPVISQEGPRDCAAGPPQGPRNCSWLAVREAPLGSATSGGAKPLPGVFSCCRWKVTSLGPCSASCGLGTATRSVACVRLDRGQDTEVDRAACAGLVRPQASIPCIVADCAYRWHVSAWTQCSVSCGEGIQLRHDACLGPRARVPVPADFCQHLPKPVTVRGCQAGPCTGQGTASPAPHEEATAPGQTTAATAASPEWAQPHTRLLSPARGHLPRPQESPVETSVCGRQHLEPTGIIDMRGTTRPDCAAAIGRPLGEVVTLRVLEGFLNCSAGEMLLLWGRLVWRKMCGKPAGMAFSSQANTLLVRQRLVRPGGGVLLRYSSQPAPGAFHRGCDTQLFGPRGEILSPSMSPGGRNVGGCRIFIDVAPRARIAIHALTVDSGTRAEGTDASYILIRDIHSLRTTAFRGQQTLYWESEGSQAEMEFSQGFLEAHASLRGQYWTLHTRA</sequence>
<reference evidence="1" key="1">
    <citation type="submission" date="2022-03" db="EMBL/GenBank/DDBJ databases">
        <title>Genomic analyses of argali, domestic sheep and their hybrids provide insights into chromosomal evolution, heterosis and genetic basis of agronomic traits.</title>
        <authorList>
            <person name="Li M."/>
        </authorList>
    </citation>
    <scope>NUCLEOTIDE SEQUENCE</scope>
    <source>
        <strain evidence="1">F1 hybrid</strain>
    </source>
</reference>